<dbReference type="PANTHER" id="PTHR11908:SF132">
    <property type="entry name" value="ALDEHYDE OXIDASE 1-RELATED"/>
    <property type="match status" value="1"/>
</dbReference>
<dbReference type="InterPro" id="IPR037165">
    <property type="entry name" value="AldOxase/xan_DH_Mopterin-bd_sf"/>
</dbReference>
<organism evidence="4 5">
    <name type="scientific">Kroppenstedtia eburnea</name>
    <dbReference type="NCBI Taxonomy" id="714067"/>
    <lineage>
        <taxon>Bacteria</taxon>
        <taxon>Bacillati</taxon>
        <taxon>Bacillota</taxon>
        <taxon>Bacilli</taxon>
        <taxon>Bacillales</taxon>
        <taxon>Thermoactinomycetaceae</taxon>
        <taxon>Kroppenstedtia</taxon>
    </lineage>
</organism>
<evidence type="ECO:0000313" key="5">
    <source>
        <dbReference type="Proteomes" id="UP000186795"/>
    </source>
</evidence>
<dbReference type="InterPro" id="IPR046867">
    <property type="entry name" value="AldOxase/xan_DH_MoCoBD2"/>
</dbReference>
<dbReference type="InterPro" id="IPR000674">
    <property type="entry name" value="Ald_Oxase/Xan_DH_a/b"/>
</dbReference>
<dbReference type="EMBL" id="FTOD01000003">
    <property type="protein sequence ID" value="SIS64669.1"/>
    <property type="molecule type" value="Genomic_DNA"/>
</dbReference>
<accession>A0A1N7KSU3</accession>
<keyword evidence="5" id="KW-1185">Reference proteome</keyword>
<protein>
    <submittedName>
        <fullName evidence="4">CO or xanthine dehydrogenase, Mo-binding subunit</fullName>
    </submittedName>
</protein>
<dbReference type="GO" id="GO:0005506">
    <property type="term" value="F:iron ion binding"/>
    <property type="evidence" value="ECO:0007669"/>
    <property type="project" value="InterPro"/>
</dbReference>
<dbReference type="Pfam" id="PF20256">
    <property type="entry name" value="MoCoBD_2"/>
    <property type="match status" value="1"/>
</dbReference>
<dbReference type="Proteomes" id="UP000186795">
    <property type="component" value="Unassembled WGS sequence"/>
</dbReference>
<feature type="domain" description="Aldehyde oxidase/xanthine dehydrogenase a/b hammerhead" evidence="3">
    <location>
        <begin position="21"/>
        <end position="125"/>
    </location>
</feature>
<dbReference type="SMART" id="SM01008">
    <property type="entry name" value="Ald_Xan_dh_C"/>
    <property type="match status" value="1"/>
</dbReference>
<sequence length="728" mass="79055">MEKLTTVGRSVHRVDVWDKVTGRVKYTNDIRISGMLHAKLHTSPHAHARIRSIDTSMAWDAPGVRAVLTGKVFPHPVGPLLADRPPLAVEKVRYYGEPVALVVADTEHEAKQAAGLIQVEYEPLPVINSPGEALADEAVLIHERLGEYKPQIVGVYPKPGTNIANHTKIRKGDMNTGWAESEVTVESSVSFSPSDHAAMEPRCARAEIFPDGKVNIYSSTQAPFYIKKLFHQFLNVDIGKITVHTPVLGGAFGGKGTVNLEFPAYLASQAVGGQLVNLVNEREEDLITSPVHIGLEARVKLGATRQGELKAAEYRFLFDGGAYSDQGAGISKAAASDCTGPYRIEHVWCDSYCVYTNHPYSTSFRGFGHPELTFAMEGALDRLAAKLNMDPWELRMKNAILPGDTTPTQVALNSSNVGDLPTCLQKLKKLMGWDGRRVKTADGKVRTQGISCIWKTSSTPPNAGAGAILTFTEDGSINLNCAAVELGQGAKTVLAQIVAEKMKMEMNKIFVTMDVNTQYNPNQWKTVASSTTYLAGRAALAAAEDAIRQLAKRAAIVLRCAEEDLEVADGRVFLKDSPEFGIEIKKIALGYKYPGGNSIEGEVIGRGSYIVRHLTTLDPETGFGKPGPQWTVGAQGVEVEFDPRDCSYKILKAATVLDAGKVINPQMAIGQMSGGMYLGLSFAGSESFAFSDDGTVQNPQLRSYKMLRFGEHPEYLVDFVETPLVDGP</sequence>
<evidence type="ECO:0000256" key="1">
    <source>
        <dbReference type="ARBA" id="ARBA00022505"/>
    </source>
</evidence>
<keyword evidence="1" id="KW-0500">Molybdenum</keyword>
<dbReference type="SUPFAM" id="SSF56003">
    <property type="entry name" value="Molybdenum cofactor-binding domain"/>
    <property type="match status" value="1"/>
</dbReference>
<dbReference type="AlphaFoldDB" id="A0A1N7KSU3"/>
<evidence type="ECO:0000256" key="2">
    <source>
        <dbReference type="ARBA" id="ARBA00023002"/>
    </source>
</evidence>
<dbReference type="InterPro" id="IPR016208">
    <property type="entry name" value="Ald_Oxase/xanthine_DH-like"/>
</dbReference>
<dbReference type="Gene3D" id="3.90.1170.50">
    <property type="entry name" value="Aldehyde oxidase/xanthine dehydrogenase, a/b hammerhead"/>
    <property type="match status" value="1"/>
</dbReference>
<dbReference type="PANTHER" id="PTHR11908">
    <property type="entry name" value="XANTHINE DEHYDROGENASE"/>
    <property type="match status" value="1"/>
</dbReference>
<evidence type="ECO:0000259" key="3">
    <source>
        <dbReference type="SMART" id="SM01008"/>
    </source>
</evidence>
<keyword evidence="2" id="KW-0560">Oxidoreductase</keyword>
<proteinExistence type="predicted"/>
<dbReference type="InterPro" id="IPR036856">
    <property type="entry name" value="Ald_Oxase/Xan_DH_a/b_sf"/>
</dbReference>
<dbReference type="Pfam" id="PF01315">
    <property type="entry name" value="Ald_Xan_dh_C"/>
    <property type="match status" value="1"/>
</dbReference>
<dbReference type="Gene3D" id="3.30.365.10">
    <property type="entry name" value="Aldehyde oxidase/xanthine dehydrogenase, molybdopterin binding domain"/>
    <property type="match status" value="4"/>
</dbReference>
<evidence type="ECO:0000313" key="4">
    <source>
        <dbReference type="EMBL" id="SIS64669.1"/>
    </source>
</evidence>
<dbReference type="InterPro" id="IPR008274">
    <property type="entry name" value="AldOxase/xan_DH_MoCoBD1"/>
</dbReference>
<dbReference type="SUPFAM" id="SSF54665">
    <property type="entry name" value="CO dehydrogenase molybdoprotein N-domain-like"/>
    <property type="match status" value="1"/>
</dbReference>
<reference evidence="5" key="1">
    <citation type="submission" date="2017-01" db="EMBL/GenBank/DDBJ databases">
        <authorList>
            <person name="Varghese N."/>
            <person name="Submissions S."/>
        </authorList>
    </citation>
    <scope>NUCLEOTIDE SEQUENCE [LARGE SCALE GENOMIC DNA]</scope>
    <source>
        <strain evidence="5">DSM 45196</strain>
    </source>
</reference>
<dbReference type="Pfam" id="PF02738">
    <property type="entry name" value="MoCoBD_1"/>
    <property type="match status" value="1"/>
</dbReference>
<name>A0A1N7KSU3_9BACL</name>
<dbReference type="GO" id="GO:0016491">
    <property type="term" value="F:oxidoreductase activity"/>
    <property type="evidence" value="ECO:0007669"/>
    <property type="project" value="UniProtKB-KW"/>
</dbReference>
<gene>
    <name evidence="4" type="ORF">SAMN05421790_103250</name>
</gene>